<dbReference type="Proteomes" id="UP000622552">
    <property type="component" value="Unassembled WGS sequence"/>
</dbReference>
<accession>A0A8J7GET1</accession>
<protein>
    <recommendedName>
        <fullName evidence="3">Mini-circle protein</fullName>
    </recommendedName>
</protein>
<dbReference type="SUPFAM" id="SSF109854">
    <property type="entry name" value="DinB/YfiT-like putative metalloenzymes"/>
    <property type="match status" value="1"/>
</dbReference>
<evidence type="ECO:0000313" key="1">
    <source>
        <dbReference type="EMBL" id="MBG6134483.1"/>
    </source>
</evidence>
<reference evidence="1" key="1">
    <citation type="submission" date="2020-11" db="EMBL/GenBank/DDBJ databases">
        <title>Sequencing the genomes of 1000 actinobacteria strains.</title>
        <authorList>
            <person name="Klenk H.-P."/>
        </authorList>
    </citation>
    <scope>NUCLEOTIDE SEQUENCE</scope>
    <source>
        <strain evidence="1">DSM 45356</strain>
    </source>
</reference>
<dbReference type="InterPro" id="IPR034660">
    <property type="entry name" value="DinB/YfiT-like"/>
</dbReference>
<proteinExistence type="predicted"/>
<comment type="caution">
    <text evidence="1">The sequence shown here is derived from an EMBL/GenBank/DDBJ whole genome shotgun (WGS) entry which is preliminary data.</text>
</comment>
<dbReference type="Gene3D" id="1.20.120.450">
    <property type="entry name" value="dinb family like domain"/>
    <property type="match status" value="1"/>
</dbReference>
<organism evidence="1 2">
    <name type="scientific">Longispora fulva</name>
    <dbReference type="NCBI Taxonomy" id="619741"/>
    <lineage>
        <taxon>Bacteria</taxon>
        <taxon>Bacillati</taxon>
        <taxon>Actinomycetota</taxon>
        <taxon>Actinomycetes</taxon>
        <taxon>Micromonosporales</taxon>
        <taxon>Micromonosporaceae</taxon>
        <taxon>Longispora</taxon>
    </lineage>
</organism>
<sequence length="174" mass="19431">MTWTSPHPDRVPPPEFADERATLHGFLDFHRDTLLRKCAGLTSEQLKLAPVPTSGLTLLGLVRHLAENERWWLRTCALGEDLPNLYCTTELPDGDFDLVADADAEADLEVFRLERLAVDQATAGRSLDHAFQAPGSSGTQMNLRWAYLHMLEEYARHNGHADLLREAIDGVTGE</sequence>
<keyword evidence="2" id="KW-1185">Reference proteome</keyword>
<dbReference type="Pfam" id="PF04978">
    <property type="entry name" value="MST"/>
    <property type="match status" value="1"/>
</dbReference>
<evidence type="ECO:0008006" key="3">
    <source>
        <dbReference type="Google" id="ProtNLM"/>
    </source>
</evidence>
<dbReference type="InterPro" id="IPR007061">
    <property type="entry name" value="MST-like"/>
</dbReference>
<dbReference type="EMBL" id="JADOUF010000001">
    <property type="protein sequence ID" value="MBG6134483.1"/>
    <property type="molecule type" value="Genomic_DNA"/>
</dbReference>
<dbReference type="RefSeq" id="WP_197001721.1">
    <property type="nucleotide sequence ID" value="NZ_BONS01000027.1"/>
</dbReference>
<dbReference type="AlphaFoldDB" id="A0A8J7GET1"/>
<evidence type="ECO:0000313" key="2">
    <source>
        <dbReference type="Proteomes" id="UP000622552"/>
    </source>
</evidence>
<name>A0A8J7GET1_9ACTN</name>
<gene>
    <name evidence="1" type="ORF">IW245_000677</name>
</gene>